<keyword evidence="1 3" id="KW-0808">Transferase</keyword>
<dbReference type="Pfam" id="PF00534">
    <property type="entry name" value="Glycos_transf_1"/>
    <property type="match status" value="1"/>
</dbReference>
<name>A0A1M5JKW4_9FLAO</name>
<proteinExistence type="predicted"/>
<dbReference type="STRING" id="229205.SAMN05444372_105245"/>
<feature type="domain" description="Glycosyl transferase family 1" evidence="2">
    <location>
        <begin position="208"/>
        <end position="366"/>
    </location>
</feature>
<dbReference type="SUPFAM" id="SSF53756">
    <property type="entry name" value="UDP-Glycosyltransferase/glycogen phosphorylase"/>
    <property type="match status" value="1"/>
</dbReference>
<evidence type="ECO:0000313" key="4">
    <source>
        <dbReference type="Proteomes" id="UP000184020"/>
    </source>
</evidence>
<dbReference type="GO" id="GO:0016757">
    <property type="term" value="F:glycosyltransferase activity"/>
    <property type="evidence" value="ECO:0007669"/>
    <property type="project" value="InterPro"/>
</dbReference>
<dbReference type="PANTHER" id="PTHR46401">
    <property type="entry name" value="GLYCOSYLTRANSFERASE WBBK-RELATED"/>
    <property type="match status" value="1"/>
</dbReference>
<evidence type="ECO:0000259" key="2">
    <source>
        <dbReference type="Pfam" id="PF00534"/>
    </source>
</evidence>
<keyword evidence="4" id="KW-1185">Reference proteome</keyword>
<dbReference type="AlphaFoldDB" id="A0A1M5JKW4"/>
<dbReference type="PANTHER" id="PTHR46401:SF2">
    <property type="entry name" value="GLYCOSYLTRANSFERASE WBBK-RELATED"/>
    <property type="match status" value="1"/>
</dbReference>
<gene>
    <name evidence="3" type="ORF">SAMN05444372_105245</name>
</gene>
<evidence type="ECO:0000256" key="1">
    <source>
        <dbReference type="ARBA" id="ARBA00022679"/>
    </source>
</evidence>
<dbReference type="Gene3D" id="3.40.50.2000">
    <property type="entry name" value="Glycogen Phosphorylase B"/>
    <property type="match status" value="2"/>
</dbReference>
<evidence type="ECO:0000313" key="3">
    <source>
        <dbReference type="EMBL" id="SHG41216.1"/>
    </source>
</evidence>
<organism evidence="3 4">
    <name type="scientific">Flavobacterium micromati</name>
    <dbReference type="NCBI Taxonomy" id="229205"/>
    <lineage>
        <taxon>Bacteria</taxon>
        <taxon>Pseudomonadati</taxon>
        <taxon>Bacteroidota</taxon>
        <taxon>Flavobacteriia</taxon>
        <taxon>Flavobacteriales</taxon>
        <taxon>Flavobacteriaceae</taxon>
        <taxon>Flavobacterium</taxon>
    </lineage>
</organism>
<dbReference type="RefSeq" id="WP_073018752.1">
    <property type="nucleotide sequence ID" value="NZ_FQWF01000005.1"/>
</dbReference>
<reference evidence="4" key="1">
    <citation type="submission" date="2016-11" db="EMBL/GenBank/DDBJ databases">
        <authorList>
            <person name="Varghese N."/>
            <person name="Submissions S."/>
        </authorList>
    </citation>
    <scope>NUCLEOTIDE SEQUENCE [LARGE SCALE GENOMIC DNA]</scope>
    <source>
        <strain evidence="4">DSM 17659</strain>
    </source>
</reference>
<dbReference type="InterPro" id="IPR001296">
    <property type="entry name" value="Glyco_trans_1"/>
</dbReference>
<accession>A0A1M5JKW4</accession>
<dbReference type="EMBL" id="FQWF01000005">
    <property type="protein sequence ID" value="SHG41216.1"/>
    <property type="molecule type" value="Genomic_DNA"/>
</dbReference>
<dbReference type="Proteomes" id="UP000184020">
    <property type="component" value="Unassembled WGS sequence"/>
</dbReference>
<sequence>MKILHVISSMNPSAGGTSQAVRNLIPNLQKFDTESEVICFDSAELDYRTADNFKIFKIGKGKTSYQYHPLLVCWLAHNLPKYDAVIVHGIWQYHNYAIFRAVRILKKKIIIIPKVVIMPHGMLDPYFQKASNRQWKALRNNIIWKLTERVSINNADAIFFTCEEELLLAKTTFKGYKPKKEINVGFGIPSAPAKTAEMQGAFRQSIPLLKNKFWLFLSRIDPKKGVAILIDAYNEFCLVNQTVPDLVIAGPTNSLFAEKMIAKAKNNSKIHFPGMLTGEAKWGAFYCCEVYLLPSYQENFGIAIVEAMSCKKPVLISNNINIWKEIETGNGGFILNQISISGIKEQLKKISLIPNDELQKIGEQAHQTYKKKFSIRERAKEFCKTITEI</sequence>
<protein>
    <submittedName>
        <fullName evidence="3">Glycosyltransferase involved in cell wall bisynthesis</fullName>
    </submittedName>
</protein>